<dbReference type="EMBL" id="UINC01001154">
    <property type="protein sequence ID" value="SUZ72671.1"/>
    <property type="molecule type" value="Genomic_DNA"/>
</dbReference>
<dbReference type="PROSITE" id="PS50007">
    <property type="entry name" value="PIPLC_X_DOMAIN"/>
    <property type="match status" value="1"/>
</dbReference>
<dbReference type="InterPro" id="IPR030395">
    <property type="entry name" value="GP_PDE_dom"/>
</dbReference>
<sequence length="270" mass="29882">MGLRFVPEYRITVPEMRSPASHPFLDHPGTLAFAHRGGAEEYPENSLAAFRHAVDLGYRYLETDVHATLDGVVLAFHDNTLDRVTDRSGQIADLPWSEVSGARIAGREPIPLLSELLEEFPEARINIDPKDDRVVEPLVNLIRDHGALHRVCLGAFSDRRLARCRSLLGPTVCTSAGPLAVARLRLASLGIPTGRPAALCLQVPVRQSGIPIVDRRLLRMAHDRGLQVHVWTIDDPGEMARLLDLGVDGIMTDHPGVLRQVLIERGDWYT</sequence>
<dbReference type="Pfam" id="PF03009">
    <property type="entry name" value="GDPD"/>
    <property type="match status" value="1"/>
</dbReference>
<proteinExistence type="predicted"/>
<dbReference type="PROSITE" id="PS51704">
    <property type="entry name" value="GP_PDE"/>
    <property type="match status" value="1"/>
</dbReference>
<evidence type="ECO:0000313" key="2">
    <source>
        <dbReference type="EMBL" id="SUZ72671.1"/>
    </source>
</evidence>
<dbReference type="CDD" id="cd08561">
    <property type="entry name" value="GDPD_cytoplasmic_ScUgpQ2_like"/>
    <property type="match status" value="1"/>
</dbReference>
<feature type="domain" description="GP-PDE" evidence="1">
    <location>
        <begin position="30"/>
        <end position="262"/>
    </location>
</feature>
<gene>
    <name evidence="2" type="ORF">METZ01_LOCUS25525</name>
</gene>
<name>A0A381Q053_9ZZZZ</name>
<dbReference type="PANTHER" id="PTHR43805:SF1">
    <property type="entry name" value="GP-PDE DOMAIN-CONTAINING PROTEIN"/>
    <property type="match status" value="1"/>
</dbReference>
<organism evidence="2">
    <name type="scientific">marine metagenome</name>
    <dbReference type="NCBI Taxonomy" id="408172"/>
    <lineage>
        <taxon>unclassified sequences</taxon>
        <taxon>metagenomes</taxon>
        <taxon>ecological metagenomes</taxon>
    </lineage>
</organism>
<dbReference type="SUPFAM" id="SSF51695">
    <property type="entry name" value="PLC-like phosphodiesterases"/>
    <property type="match status" value="1"/>
</dbReference>
<dbReference type="Gene3D" id="3.20.20.190">
    <property type="entry name" value="Phosphatidylinositol (PI) phosphodiesterase"/>
    <property type="match status" value="1"/>
</dbReference>
<reference evidence="2" key="1">
    <citation type="submission" date="2018-05" db="EMBL/GenBank/DDBJ databases">
        <authorList>
            <person name="Lanie J.A."/>
            <person name="Ng W.-L."/>
            <person name="Kazmierczak K.M."/>
            <person name="Andrzejewski T.M."/>
            <person name="Davidsen T.M."/>
            <person name="Wayne K.J."/>
            <person name="Tettelin H."/>
            <person name="Glass J.I."/>
            <person name="Rusch D."/>
            <person name="Podicherti R."/>
            <person name="Tsui H.-C.T."/>
            <person name="Winkler M.E."/>
        </authorList>
    </citation>
    <scope>NUCLEOTIDE SEQUENCE</scope>
</reference>
<dbReference type="InterPro" id="IPR017946">
    <property type="entry name" value="PLC-like_Pdiesterase_TIM-brl"/>
</dbReference>
<accession>A0A381Q053</accession>
<dbReference type="GO" id="GO:0008081">
    <property type="term" value="F:phosphoric diester hydrolase activity"/>
    <property type="evidence" value="ECO:0007669"/>
    <property type="project" value="InterPro"/>
</dbReference>
<evidence type="ECO:0000259" key="1">
    <source>
        <dbReference type="PROSITE" id="PS51704"/>
    </source>
</evidence>
<protein>
    <recommendedName>
        <fullName evidence="1">GP-PDE domain-containing protein</fullName>
    </recommendedName>
</protein>
<dbReference type="AlphaFoldDB" id="A0A381Q053"/>
<dbReference type="GO" id="GO:0006629">
    <property type="term" value="P:lipid metabolic process"/>
    <property type="evidence" value="ECO:0007669"/>
    <property type="project" value="InterPro"/>
</dbReference>
<dbReference type="PANTHER" id="PTHR43805">
    <property type="entry name" value="GLYCEROPHOSPHORYL DIESTER PHOSPHODIESTERASE"/>
    <property type="match status" value="1"/>
</dbReference>